<sequence>MEELRYSLFLGGAKPTIVNRWAAQKTLSDSSADVHEEECFKEAQYLDASSDEYQDASHDDAPSMLQSLRATVVAADFSSQPASFQRRPRKQLKPVACSC</sequence>
<proteinExistence type="predicted"/>
<reference evidence="1" key="1">
    <citation type="journal article" date="2020" name="bioRxiv">
        <title>Comparative genomics of Chlamydomonas.</title>
        <authorList>
            <person name="Craig R.J."/>
            <person name="Hasan A.R."/>
            <person name="Ness R.W."/>
            <person name="Keightley P.D."/>
        </authorList>
    </citation>
    <scope>NUCLEOTIDE SEQUENCE</scope>
    <source>
        <strain evidence="1">CCAP 11/70</strain>
    </source>
</reference>
<accession>A0A835XH22</accession>
<protein>
    <submittedName>
        <fullName evidence="1">Uncharacterized protein</fullName>
    </submittedName>
</protein>
<keyword evidence="2" id="KW-1185">Reference proteome</keyword>
<dbReference type="Proteomes" id="UP000612055">
    <property type="component" value="Unassembled WGS sequence"/>
</dbReference>
<dbReference type="OrthoDB" id="549441at2759"/>
<organism evidence="1 2">
    <name type="scientific">Edaphochlamys debaryana</name>
    <dbReference type="NCBI Taxonomy" id="47281"/>
    <lineage>
        <taxon>Eukaryota</taxon>
        <taxon>Viridiplantae</taxon>
        <taxon>Chlorophyta</taxon>
        <taxon>core chlorophytes</taxon>
        <taxon>Chlorophyceae</taxon>
        <taxon>CS clade</taxon>
        <taxon>Chlamydomonadales</taxon>
        <taxon>Chlamydomonadales incertae sedis</taxon>
        <taxon>Edaphochlamys</taxon>
    </lineage>
</organism>
<evidence type="ECO:0000313" key="1">
    <source>
        <dbReference type="EMBL" id="KAG2482648.1"/>
    </source>
</evidence>
<dbReference type="AlphaFoldDB" id="A0A835XH22"/>
<comment type="caution">
    <text evidence="1">The sequence shown here is derived from an EMBL/GenBank/DDBJ whole genome shotgun (WGS) entry which is preliminary data.</text>
</comment>
<name>A0A835XH22_9CHLO</name>
<dbReference type="EMBL" id="JAEHOE010000209">
    <property type="protein sequence ID" value="KAG2482648.1"/>
    <property type="molecule type" value="Genomic_DNA"/>
</dbReference>
<evidence type="ECO:0000313" key="2">
    <source>
        <dbReference type="Proteomes" id="UP000612055"/>
    </source>
</evidence>
<gene>
    <name evidence="1" type="ORF">HYH03_018421</name>
</gene>